<keyword evidence="1" id="KW-0472">Membrane</keyword>
<dbReference type="PANTHER" id="PTHR33121">
    <property type="entry name" value="CYCLIC DI-GMP PHOSPHODIESTERASE PDEF"/>
    <property type="match status" value="1"/>
</dbReference>
<dbReference type="PROSITE" id="PS50883">
    <property type="entry name" value="EAL"/>
    <property type="match status" value="1"/>
</dbReference>
<evidence type="ECO:0000259" key="3">
    <source>
        <dbReference type="PROSITE" id="PS50887"/>
    </source>
</evidence>
<reference evidence="4 6" key="1">
    <citation type="journal article" date="2018" name="Elife">
        <title>Discovery and characterization of a prevalent human gut bacterial enzyme sufficient for the inactivation of a family of plant toxins.</title>
        <authorList>
            <person name="Koppel N."/>
            <person name="Bisanz J.E."/>
            <person name="Pandelia M.E."/>
            <person name="Turnbaugh P.J."/>
            <person name="Balskus E.P."/>
        </authorList>
    </citation>
    <scope>NUCLEOTIDE SEQUENCE [LARGE SCALE GENOMIC DNA]</scope>
    <source>
        <strain evidence="4 6">DSM 16107</strain>
    </source>
</reference>
<dbReference type="InterPro" id="IPR029787">
    <property type="entry name" value="Nucleotide_cyclase"/>
</dbReference>
<dbReference type="EMBL" id="PPTT01000006">
    <property type="protein sequence ID" value="RDB70150.1"/>
    <property type="molecule type" value="Genomic_DNA"/>
</dbReference>
<dbReference type="PANTHER" id="PTHR33121:SF70">
    <property type="entry name" value="SIGNALING PROTEIN YKOW"/>
    <property type="match status" value="1"/>
</dbReference>
<proteinExistence type="predicted"/>
<evidence type="ECO:0000313" key="4">
    <source>
        <dbReference type="EMBL" id="RDB70150.1"/>
    </source>
</evidence>
<dbReference type="EMBL" id="QICC01000053">
    <property type="protein sequence ID" value="RNM41007.1"/>
    <property type="molecule type" value="Genomic_DNA"/>
</dbReference>
<evidence type="ECO:0000256" key="1">
    <source>
        <dbReference type="SAM" id="Phobius"/>
    </source>
</evidence>
<accession>A0A3N0IVS3</accession>
<feature type="domain" description="GGDEF" evidence="3">
    <location>
        <begin position="349"/>
        <end position="481"/>
    </location>
</feature>
<name>A0A3N0IVS3_9ACTN</name>
<evidence type="ECO:0000313" key="5">
    <source>
        <dbReference type="EMBL" id="RNM41007.1"/>
    </source>
</evidence>
<feature type="domain" description="EAL" evidence="2">
    <location>
        <begin position="492"/>
        <end position="744"/>
    </location>
</feature>
<dbReference type="RefSeq" id="WP_114545619.1">
    <property type="nucleotide sequence ID" value="NZ_PPTT01000006.1"/>
</dbReference>
<dbReference type="SUPFAM" id="SSF141868">
    <property type="entry name" value="EAL domain-like"/>
    <property type="match status" value="1"/>
</dbReference>
<dbReference type="InterPro" id="IPR000160">
    <property type="entry name" value="GGDEF_dom"/>
</dbReference>
<evidence type="ECO:0000313" key="7">
    <source>
        <dbReference type="Proteomes" id="UP000270112"/>
    </source>
</evidence>
<dbReference type="CDD" id="cd01949">
    <property type="entry name" value="GGDEF"/>
    <property type="match status" value="1"/>
</dbReference>
<dbReference type="Gene3D" id="3.30.450.20">
    <property type="entry name" value="PAS domain"/>
    <property type="match status" value="1"/>
</dbReference>
<dbReference type="Pfam" id="PF00563">
    <property type="entry name" value="EAL"/>
    <property type="match status" value="1"/>
</dbReference>
<protein>
    <submittedName>
        <fullName evidence="5">GGDEF domain-containing protein</fullName>
    </submittedName>
</protein>
<dbReference type="Proteomes" id="UP000253817">
    <property type="component" value="Unassembled WGS sequence"/>
</dbReference>
<gene>
    <name evidence="4" type="ORF">C1876_04995</name>
    <name evidence="5" type="ORF">DMP09_11660</name>
</gene>
<dbReference type="SMART" id="SM00267">
    <property type="entry name" value="GGDEF"/>
    <property type="match status" value="1"/>
</dbReference>
<organism evidence="5 7">
    <name type="scientific">Eggerthella sinensis</name>
    <dbReference type="NCBI Taxonomy" id="242230"/>
    <lineage>
        <taxon>Bacteria</taxon>
        <taxon>Bacillati</taxon>
        <taxon>Actinomycetota</taxon>
        <taxon>Coriobacteriia</taxon>
        <taxon>Eggerthellales</taxon>
        <taxon>Eggerthellaceae</taxon>
        <taxon>Eggerthella</taxon>
    </lineage>
</organism>
<dbReference type="InterPro" id="IPR050706">
    <property type="entry name" value="Cyclic-di-GMP_PDE-like"/>
</dbReference>
<dbReference type="InterPro" id="IPR001633">
    <property type="entry name" value="EAL_dom"/>
</dbReference>
<comment type="caution">
    <text evidence="5">The sequence shown here is derived from an EMBL/GenBank/DDBJ whole genome shotgun (WGS) entry which is preliminary data.</text>
</comment>
<dbReference type="PROSITE" id="PS50887">
    <property type="entry name" value="GGDEF"/>
    <property type="match status" value="1"/>
</dbReference>
<dbReference type="Gene3D" id="3.30.70.270">
    <property type="match status" value="1"/>
</dbReference>
<evidence type="ECO:0000313" key="6">
    <source>
        <dbReference type="Proteomes" id="UP000253817"/>
    </source>
</evidence>
<evidence type="ECO:0000259" key="2">
    <source>
        <dbReference type="PROSITE" id="PS50883"/>
    </source>
</evidence>
<sequence>MRTPEGNKGSLALYLTALAVLALATAVVCSVTLQRGADIAREDTDRYLTELSRQTAFKMDQRVSFNLELLGLLGRELAIDGPSEDSRAASVAAYVDNGPFEWIGTVDAAGMLRVDGREVRDVSGFGAVARALAGETAVSEGLVAVLDEREGALYAAPASDDPAIGAVVGWVPPERMQLLMDTDTSDGVGFSHVVAENGDFILKSSNGNAVLEGESFFAALAADATFEEGSLAELQRSMEAGESGHVRFSVNGQAREMTFAPLGRGGWYLMSIVPPDAYVGALSAYTAFSVGGVAAVACAAFAAFGGLLLWTSARKNREIKRMAYVDPVTEGHTAARFDQLLARRMGEGRPFTFLSLDIKDFKLVNDFFGKDKGDLTLKYLHRLVVEELAGGEFAARVSSDVFNVVLDDADPARATAWIDRIATRLNAYNHMGDTPYLLALSCGAYLVDDAPLDIVTVRDRANAARKEASASGLSLCSISFCNDADFERILRDKELENRMDDALAKGEFVAYLQPKVSLRDGRPVGAEALVRWISAERGLIPPNDFIPLFERNGFVVKIDLCVFEQACRLVRSWLDAGVDPLPLSVNLSPVHLRIPGFLDAFEQIRARYDVPARYLELELTERVAFENLELLGRVVDEIHELGFTCSMDDFGSGYSSLNVLKDIPVDVLKIDRTFFSSDDERARDVVASVVELAKKLDMGTVAEGIETIPQVEVLRAMRCDAVQGYVFSAPVPADEFERVFLKGEGAGR</sequence>
<dbReference type="InterPro" id="IPR035919">
    <property type="entry name" value="EAL_sf"/>
</dbReference>
<dbReference type="AlphaFoldDB" id="A0A3N0IVS3"/>
<keyword evidence="6" id="KW-1185">Reference proteome</keyword>
<feature type="transmembrane region" description="Helical" evidence="1">
    <location>
        <begin position="284"/>
        <end position="311"/>
    </location>
</feature>
<reference evidence="7" key="2">
    <citation type="submission" date="2018-05" db="EMBL/GenBank/DDBJ databases">
        <title>Genome Sequencing of selected type strains of the family Eggerthellaceae.</title>
        <authorList>
            <person name="Danylec N."/>
            <person name="Stoll D.A."/>
            <person name="Doetsch A."/>
            <person name="Huch M."/>
        </authorList>
    </citation>
    <scope>NUCLEOTIDE SEQUENCE [LARGE SCALE GENOMIC DNA]</scope>
    <source>
        <strain evidence="7">DSM 16107</strain>
    </source>
</reference>
<dbReference type="SUPFAM" id="SSF55073">
    <property type="entry name" value="Nucleotide cyclase"/>
    <property type="match status" value="1"/>
</dbReference>
<dbReference type="NCBIfam" id="TIGR00254">
    <property type="entry name" value="GGDEF"/>
    <property type="match status" value="1"/>
</dbReference>
<dbReference type="Proteomes" id="UP000270112">
    <property type="component" value="Unassembled WGS sequence"/>
</dbReference>
<dbReference type="GO" id="GO:0071111">
    <property type="term" value="F:cyclic-guanylate-specific phosphodiesterase activity"/>
    <property type="evidence" value="ECO:0007669"/>
    <property type="project" value="InterPro"/>
</dbReference>
<keyword evidence="1" id="KW-0812">Transmembrane</keyword>
<dbReference type="Gene3D" id="3.20.20.450">
    <property type="entry name" value="EAL domain"/>
    <property type="match status" value="1"/>
</dbReference>
<dbReference type="OrthoDB" id="9805474at2"/>
<reference evidence="5" key="3">
    <citation type="journal article" date="2019" name="Microbiol. Resour. Announc.">
        <title>Draft Genome Sequences of Type Strains of Gordonibacter faecihominis, Paraeggerthella hongkongensis, Parvibacter caecicola,Slackia equolifaciens, Slackia faecicanis, and Slackia isoflavoniconvertens.</title>
        <authorList>
            <person name="Danylec N."/>
            <person name="Stoll D.A."/>
            <person name="Dotsch A."/>
            <person name="Huch M."/>
        </authorList>
    </citation>
    <scope>NUCLEOTIDE SEQUENCE</scope>
    <source>
        <strain evidence="5">DSM 16107</strain>
    </source>
</reference>
<dbReference type="Pfam" id="PF00990">
    <property type="entry name" value="GGDEF"/>
    <property type="match status" value="1"/>
</dbReference>
<dbReference type="SMART" id="SM00052">
    <property type="entry name" value="EAL"/>
    <property type="match status" value="1"/>
</dbReference>
<dbReference type="CDD" id="cd01948">
    <property type="entry name" value="EAL"/>
    <property type="match status" value="1"/>
</dbReference>
<dbReference type="InterPro" id="IPR043128">
    <property type="entry name" value="Rev_trsase/Diguanyl_cyclase"/>
</dbReference>
<keyword evidence="1" id="KW-1133">Transmembrane helix</keyword>